<protein>
    <submittedName>
        <fullName evidence="1">DUF1482 family protein</fullName>
    </submittedName>
</protein>
<gene>
    <name evidence="1" type="ORF">SJ435_24790</name>
</gene>
<dbReference type="EMBL" id="JAXABG010000028">
    <property type="protein sequence ID" value="MDX7085602.1"/>
    <property type="molecule type" value="Genomic_DNA"/>
</dbReference>
<dbReference type="RefSeq" id="WP_319857912.1">
    <property type="nucleotide sequence ID" value="NZ_JAXABG010000028.1"/>
</dbReference>
<dbReference type="AlphaFoldDB" id="A0ABD5IN88"/>
<evidence type="ECO:0000313" key="1">
    <source>
        <dbReference type="EMBL" id="MDX7085602.1"/>
    </source>
</evidence>
<dbReference type="Proteomes" id="UP001275057">
    <property type="component" value="Unassembled WGS sequence"/>
</dbReference>
<accession>A0ABD5IN88</accession>
<proteinExistence type="predicted"/>
<name>A0ABD5IN88_SERMA</name>
<dbReference type="InterPro" id="IPR009954">
    <property type="entry name" value="DUF1482"/>
</dbReference>
<dbReference type="Pfam" id="PF07358">
    <property type="entry name" value="DUF1482"/>
    <property type="match status" value="1"/>
</dbReference>
<reference evidence="1 2" key="1">
    <citation type="submission" date="2023-11" db="EMBL/GenBank/DDBJ databases">
        <title>Detection of rare carbapenemases in Enterobacterales - comparison of two colorimetric and two CIM-based carbapenemase assays.</title>
        <authorList>
            <person name="Schaffarczyk L."/>
            <person name="Noster J."/>
            <person name="Stelzer Y."/>
            <person name="Sattler J."/>
            <person name="Gatermann S."/>
            <person name="Hamprecht A."/>
        </authorList>
    </citation>
    <scope>NUCLEOTIDE SEQUENCE [LARGE SCALE GENOMIC DNA]</scope>
    <source>
        <strain evidence="1 2">CIM-Carb-136</strain>
    </source>
</reference>
<comment type="caution">
    <text evidence="1">The sequence shown here is derived from an EMBL/GenBank/DDBJ whole genome shotgun (WGS) entry which is preliminary data.</text>
</comment>
<sequence length="66" mass="7612">MFGLFLLVCYTYQPCDYVPQGWVYPDRSNCLEDIRQQSLPAQYECLPVDGVISAARHLDKDRGAER</sequence>
<organism evidence="1 2">
    <name type="scientific">Serratia marcescens</name>
    <dbReference type="NCBI Taxonomy" id="615"/>
    <lineage>
        <taxon>Bacteria</taxon>
        <taxon>Pseudomonadati</taxon>
        <taxon>Pseudomonadota</taxon>
        <taxon>Gammaproteobacteria</taxon>
        <taxon>Enterobacterales</taxon>
        <taxon>Yersiniaceae</taxon>
        <taxon>Serratia</taxon>
    </lineage>
</organism>
<evidence type="ECO:0000313" key="2">
    <source>
        <dbReference type="Proteomes" id="UP001275057"/>
    </source>
</evidence>